<dbReference type="InterPro" id="IPR050902">
    <property type="entry name" value="ABC_Transporter_SBP"/>
</dbReference>
<evidence type="ECO:0000256" key="1">
    <source>
        <dbReference type="ARBA" id="ARBA00022729"/>
    </source>
</evidence>
<dbReference type="STRING" id="1838285.SCAL_001029"/>
<keyword evidence="4" id="KW-1185">Reference proteome</keyword>
<dbReference type="SUPFAM" id="SSF53807">
    <property type="entry name" value="Helical backbone' metal receptor"/>
    <property type="match status" value="1"/>
</dbReference>
<dbReference type="InterPro" id="IPR002491">
    <property type="entry name" value="ABC_transptr_periplasmic_BD"/>
</dbReference>
<dbReference type="PANTHER" id="PTHR30535">
    <property type="entry name" value="VITAMIN B12-BINDING PROTEIN"/>
    <property type="match status" value="1"/>
</dbReference>
<name>A0A1F2P983_9EURY</name>
<evidence type="ECO:0000313" key="3">
    <source>
        <dbReference type="EMBL" id="OFV67654.1"/>
    </source>
</evidence>
<dbReference type="AlphaFoldDB" id="A0A1F2P983"/>
<dbReference type="CDD" id="cd01144">
    <property type="entry name" value="BtuF"/>
    <property type="match status" value="1"/>
</dbReference>
<gene>
    <name evidence="3" type="ORF">SCAL_001029</name>
</gene>
<organism evidence="3 4">
    <name type="scientific">Candidatus Syntropharchaeum caldarium</name>
    <dbReference type="NCBI Taxonomy" id="1838285"/>
    <lineage>
        <taxon>Archaea</taxon>
        <taxon>Methanobacteriati</taxon>
        <taxon>Methanobacteriota</taxon>
        <taxon>Stenosarchaea group</taxon>
        <taxon>Methanomicrobia</taxon>
        <taxon>Methanosarcinales</taxon>
        <taxon>ANME-2 cluster</taxon>
        <taxon>Candidatus Syntropharchaeum</taxon>
    </lineage>
</organism>
<protein>
    <submittedName>
        <fullName evidence="3">Iron ABC transporter substrate-binding protein</fullName>
    </submittedName>
</protein>
<feature type="domain" description="Fe/B12 periplasmic-binding" evidence="2">
    <location>
        <begin position="58"/>
        <end position="312"/>
    </location>
</feature>
<dbReference type="InterPro" id="IPR054828">
    <property type="entry name" value="Vit_B12_bind_prot"/>
</dbReference>
<sequence length="315" mass="33768">MRRNNKLFVILIILAIIATSAAGCMEKGDVSTSSKQDHWMVVTDELNREVVIPQKPQRIVSLAPSTTEILFAIGAGDRVVGVDDYSNYPPEATHLVKVGSYATINIEQVVDLKPDLVVAAYGNGIEVIDALSNLGIPVVGLNPGGLDEILDSINLLGKITGCEENATRLTDEMRARIVAVESMAATKDKPSVFYVIWHDPLWTAGNGTFEDEMISIAGGKNIASDLDSYSIISLEKVIDSDPDVIITTSGGGMGVAGSNLSYEYITTNPRFAGISAVKEGKVYVIDADIATRPGPRIVDALEEIYRCIHDDANSG</sequence>
<dbReference type="Gene3D" id="3.40.50.1980">
    <property type="entry name" value="Nitrogenase molybdenum iron protein domain"/>
    <property type="match status" value="2"/>
</dbReference>
<dbReference type="PROSITE" id="PS51257">
    <property type="entry name" value="PROKAR_LIPOPROTEIN"/>
    <property type="match status" value="1"/>
</dbReference>
<evidence type="ECO:0000313" key="4">
    <source>
        <dbReference type="Proteomes" id="UP000186940"/>
    </source>
</evidence>
<dbReference type="Proteomes" id="UP000186940">
    <property type="component" value="Unassembled WGS sequence"/>
</dbReference>
<dbReference type="EMBL" id="LYOS01000003">
    <property type="protein sequence ID" value="OFV67654.1"/>
    <property type="molecule type" value="Genomic_DNA"/>
</dbReference>
<dbReference type="Pfam" id="PF01497">
    <property type="entry name" value="Peripla_BP_2"/>
    <property type="match status" value="1"/>
</dbReference>
<evidence type="ECO:0000259" key="2">
    <source>
        <dbReference type="PROSITE" id="PS50983"/>
    </source>
</evidence>
<comment type="caution">
    <text evidence="3">The sequence shown here is derived from an EMBL/GenBank/DDBJ whole genome shotgun (WGS) entry which is preliminary data.</text>
</comment>
<reference evidence="3" key="1">
    <citation type="submission" date="2016-05" db="EMBL/GenBank/DDBJ databases">
        <title>Microbial consortia oxidize butane by reversing methanogenesis.</title>
        <authorList>
            <person name="Laso-Perez R."/>
            <person name="Richter M."/>
            <person name="Wegener G."/>
            <person name="Musat F."/>
        </authorList>
    </citation>
    <scope>NUCLEOTIDE SEQUENCE [LARGE SCALE GENOMIC DNA]</scope>
    <source>
        <strain evidence="3">BOX2</strain>
    </source>
</reference>
<dbReference type="NCBIfam" id="NF038402">
    <property type="entry name" value="TroA_like"/>
    <property type="match status" value="1"/>
</dbReference>
<accession>A0A1F2P983</accession>
<keyword evidence="1" id="KW-0732">Signal</keyword>
<proteinExistence type="predicted"/>
<dbReference type="PATRIC" id="fig|1838285.3.peg.1046"/>
<dbReference type="PANTHER" id="PTHR30535:SF34">
    <property type="entry name" value="MOLYBDATE-BINDING PROTEIN MOLA"/>
    <property type="match status" value="1"/>
</dbReference>
<dbReference type="PROSITE" id="PS50983">
    <property type="entry name" value="FE_B12_PBP"/>
    <property type="match status" value="1"/>
</dbReference>